<dbReference type="OrthoDB" id="438641at2759"/>
<dbReference type="Pfam" id="PF13174">
    <property type="entry name" value="TPR_6"/>
    <property type="match status" value="1"/>
</dbReference>
<dbReference type="SUPFAM" id="SSF82199">
    <property type="entry name" value="SET domain"/>
    <property type="match status" value="1"/>
</dbReference>
<evidence type="ECO:0000259" key="1">
    <source>
        <dbReference type="PROSITE" id="PS50280"/>
    </source>
</evidence>
<dbReference type="InterPro" id="IPR053209">
    <property type="entry name" value="Gramillin-biosynth_MTr"/>
</dbReference>
<dbReference type="PANTHER" id="PTHR47643">
    <property type="entry name" value="TPR DOMAIN PROTEIN (AFU_ORTHOLOGUE AFUA_5G12710)"/>
    <property type="match status" value="1"/>
</dbReference>
<dbReference type="Gene3D" id="1.25.40.10">
    <property type="entry name" value="Tetratricopeptide repeat domain"/>
    <property type="match status" value="1"/>
</dbReference>
<evidence type="ECO:0000313" key="3">
    <source>
        <dbReference type="Proteomes" id="UP000243515"/>
    </source>
</evidence>
<dbReference type="InterPro" id="IPR046341">
    <property type="entry name" value="SET_dom_sf"/>
</dbReference>
<dbReference type="AlphaFoldDB" id="A0A232LS18"/>
<organism evidence="2 3">
    <name type="scientific">Elaphomyces granulatus</name>
    <dbReference type="NCBI Taxonomy" id="519963"/>
    <lineage>
        <taxon>Eukaryota</taxon>
        <taxon>Fungi</taxon>
        <taxon>Dikarya</taxon>
        <taxon>Ascomycota</taxon>
        <taxon>Pezizomycotina</taxon>
        <taxon>Eurotiomycetes</taxon>
        <taxon>Eurotiomycetidae</taxon>
        <taxon>Eurotiales</taxon>
        <taxon>Elaphomycetaceae</taxon>
        <taxon>Elaphomyces</taxon>
    </lineage>
</organism>
<dbReference type="CDD" id="cd20071">
    <property type="entry name" value="SET_SMYD"/>
    <property type="match status" value="1"/>
</dbReference>
<comment type="caution">
    <text evidence="2">The sequence shown here is derived from an EMBL/GenBank/DDBJ whole genome shotgun (WGS) entry which is preliminary data.</text>
</comment>
<dbReference type="Gene3D" id="2.170.270.10">
    <property type="entry name" value="SET domain"/>
    <property type="match status" value="1"/>
</dbReference>
<gene>
    <name evidence="2" type="ORF">Egran_05624</name>
</gene>
<sequence>MDSHDVPHLDRYIQLLDQQKKTLNAAYKARQGDRPEDRKSRLELINNFEMNYTVQQMCQLRTRQSRMSTAPTEMLVHSSFPPPPYLPSIAPLGELKQTFINDLRLETHHRGKYLLLRSITPPNRMTAIMAIVEDEREDAVMLQLYQQNDKKDRPATSILKQNDIVIVKEPYFKVMGDGEYGLRVDHVSDLVWIDPCDKRIPLQWTHLFDLNKTADDWKQEGNEAMRIEQYWAAVQNYTTALGCPASLQERKTAQLNRALAYLKNGAFDAALVDTECLTSSSDAPEKALYRAGQALYELGRFSECQDILQSLCEKYPNNVSAAMELERVRCRLEEQKSGIYDFMAIQEKMSRDPPPRLDHATFIGPVTVKASMGRGRGLFTTKAVKAGDLILCEKAFAHCYVNTTGKLAAESSGIGLRVNVHTNRMTTGRQGDLITRVVQKLWRNPSFLPEFMALHQGSYEPVDVIEVDGKPIIDTFLVERIVSLNCFGCPISSLKTLELEDPHGEVHHSCGVWLKASYINHSCLCNVRRSFIGDLQLIHATRDIPPDTELTFWYRTLAGGSYEERQESLKNWGFECDCPICLDAKNTPKKVLEKRDALHGDLKTALDAGMLDVAKIKRLLAAIELTYKIPASEVPRLALWAPYLRLMHTYVAENQLVKLLASALKGLECLGFVVKGANPLESPDTPFEVVQWGVVIDTVIEAWMHLWTAYAILAPHLCQRAEDCAIVTYRICIGEDVTFEESFGRKIREAVKQLV</sequence>
<name>A0A232LS18_9EURO</name>
<dbReference type="EMBL" id="NPHW01005600">
    <property type="protein sequence ID" value="OXV06607.1"/>
    <property type="molecule type" value="Genomic_DNA"/>
</dbReference>
<dbReference type="PROSITE" id="PS50280">
    <property type="entry name" value="SET"/>
    <property type="match status" value="1"/>
</dbReference>
<dbReference type="InterPro" id="IPR011990">
    <property type="entry name" value="TPR-like_helical_dom_sf"/>
</dbReference>
<dbReference type="Proteomes" id="UP000243515">
    <property type="component" value="Unassembled WGS sequence"/>
</dbReference>
<protein>
    <recommendedName>
        <fullName evidence="1">SET domain-containing protein</fullName>
    </recommendedName>
</protein>
<accession>A0A232LS18</accession>
<dbReference type="Pfam" id="PF00856">
    <property type="entry name" value="SET"/>
    <property type="match status" value="1"/>
</dbReference>
<evidence type="ECO:0000313" key="2">
    <source>
        <dbReference type="EMBL" id="OXV06607.1"/>
    </source>
</evidence>
<dbReference type="SUPFAM" id="SSF48452">
    <property type="entry name" value="TPR-like"/>
    <property type="match status" value="1"/>
</dbReference>
<feature type="domain" description="SET" evidence="1">
    <location>
        <begin position="364"/>
        <end position="555"/>
    </location>
</feature>
<dbReference type="InterPro" id="IPR001214">
    <property type="entry name" value="SET_dom"/>
</dbReference>
<proteinExistence type="predicted"/>
<dbReference type="PANTHER" id="PTHR47643:SF2">
    <property type="entry name" value="TPR DOMAIN PROTEIN (AFU_ORTHOLOGUE AFUA_5G12710)"/>
    <property type="match status" value="1"/>
</dbReference>
<keyword evidence="3" id="KW-1185">Reference proteome</keyword>
<reference evidence="2 3" key="1">
    <citation type="journal article" date="2015" name="Environ. Microbiol.">
        <title>Metagenome sequence of Elaphomyces granulatus from sporocarp tissue reveals Ascomycota ectomycorrhizal fingerprints of genome expansion and a Proteobacteria-rich microbiome.</title>
        <authorList>
            <person name="Quandt C.A."/>
            <person name="Kohler A."/>
            <person name="Hesse C.N."/>
            <person name="Sharpton T.J."/>
            <person name="Martin F."/>
            <person name="Spatafora J.W."/>
        </authorList>
    </citation>
    <scope>NUCLEOTIDE SEQUENCE [LARGE SCALE GENOMIC DNA]</scope>
    <source>
        <strain evidence="2 3">OSC145934</strain>
    </source>
</reference>
<dbReference type="InterPro" id="IPR019734">
    <property type="entry name" value="TPR_rpt"/>
</dbReference>